<accession>A0ABU3F9V3</accession>
<proteinExistence type="predicted"/>
<name>A0ABU3F9V3_9ENTE</name>
<evidence type="ECO:0000259" key="1">
    <source>
        <dbReference type="Pfam" id="PF05709"/>
    </source>
</evidence>
<dbReference type="Gene3D" id="2.40.30.200">
    <property type="match status" value="1"/>
</dbReference>
<comment type="caution">
    <text evidence="2">The sequence shown here is derived from an EMBL/GenBank/DDBJ whole genome shotgun (WGS) entry which is preliminary data.</text>
</comment>
<keyword evidence="3" id="KW-1185">Reference proteome</keyword>
<reference evidence="2" key="1">
    <citation type="submission" date="2023-03" db="EMBL/GenBank/DDBJ databases">
        <authorList>
            <person name="Shen W."/>
            <person name="Cai J."/>
        </authorList>
    </citation>
    <scope>NUCLEOTIDE SEQUENCE</scope>
    <source>
        <strain evidence="2">P66-3</strain>
    </source>
</reference>
<evidence type="ECO:0000313" key="3">
    <source>
        <dbReference type="Proteomes" id="UP001181046"/>
    </source>
</evidence>
<dbReference type="RefSeq" id="WP_311829755.1">
    <property type="nucleotide sequence ID" value="NZ_JARQAJ010000003.1"/>
</dbReference>
<evidence type="ECO:0000313" key="2">
    <source>
        <dbReference type="EMBL" id="MDT2759265.1"/>
    </source>
</evidence>
<feature type="domain" description="Siphovirus-type tail component RIFT-related" evidence="1">
    <location>
        <begin position="18"/>
        <end position="121"/>
    </location>
</feature>
<gene>
    <name evidence="2" type="ORF">P7H27_05765</name>
</gene>
<dbReference type="Proteomes" id="UP001181046">
    <property type="component" value="Unassembled WGS sequence"/>
</dbReference>
<organism evidence="2 3">
    <name type="scientific">Enterococcus xiangfangensis</name>
    <dbReference type="NCBI Taxonomy" id="1296537"/>
    <lineage>
        <taxon>Bacteria</taxon>
        <taxon>Bacillati</taxon>
        <taxon>Bacillota</taxon>
        <taxon>Bacilli</taxon>
        <taxon>Lactobacillales</taxon>
        <taxon>Enterococcaceae</taxon>
        <taxon>Enterococcus</taxon>
    </lineage>
</organism>
<dbReference type="InterPro" id="IPR006520">
    <property type="entry name" value="Dit_BPSPP_N"/>
</dbReference>
<protein>
    <submittedName>
        <fullName evidence="2">Phage tail family protein</fullName>
    </submittedName>
</protein>
<dbReference type="InterPro" id="IPR008841">
    <property type="entry name" value="Siphovirus-type_tail_N"/>
</dbReference>
<dbReference type="NCBIfam" id="TIGR01633">
    <property type="entry name" value="phi3626_gp14_N"/>
    <property type="match status" value="1"/>
</dbReference>
<sequence>MSFRGIDFYKWLIISEITRPSKKREYEKADLVMGEKLLYAKDSATTITVKGWIMSNKRNDFQDVSSLKDEMYRVLYQDDNTDGKLIFTDEADRYWSARFEDEITLEFINRRSAKVEINFKVPEGVAYAIETDYFTNANAAIENLCLDSEFENVPHYWKDFNWKGAKYNGSNTLYADFTDLVTIYGKENLLAKTTESTRSIDVDVGDYISFGMSVNIEVLPTDGTSNPCSVILEERSKVGGELLNSHYIDAKSLENQWQSLKNTIQIKNEKTTALCLTVVVRGNGRLSICQPQYNLGSTLNPYIASKLSISDKIEVTHYGTWKAAPKIEVTMQGENGLIGLVNSNGGTLQYGDSGDVDTEHTKGRHKVVDQRFDKEIDSSIILNDGTMPSTYPNFYGDPANPNLIQGSMVWDKGQSVIPFFYGTTDVGVWNGPRLSFQIPKSANNTSDGDFLSAQRVTFDNGSNVKNARARMEIVIADENKKVFMAAIVKDGNQFSNEIYVEFWYKDKQVHMVSLPRKTWDGNYFEIHMDRMNSNAKLRWRFSQIKSLNPANDGAFTSHDYDFYMNFPERELTNAIYVTGWFMRFSNKQHNLMNWWDSKLYWTNENVYTNQNNLFDDRDHVEIDTKTRKVLVNGVEDRTLHKLGNEYDKFKLEYGKHIIQVVPSDWAVPPIVGITLRRVYL</sequence>
<dbReference type="EMBL" id="JARQAJ010000003">
    <property type="protein sequence ID" value="MDT2759265.1"/>
    <property type="molecule type" value="Genomic_DNA"/>
</dbReference>
<dbReference type="Pfam" id="PF05709">
    <property type="entry name" value="Sipho_tail"/>
    <property type="match status" value="1"/>
</dbReference>